<dbReference type="Pfam" id="PF00534">
    <property type="entry name" value="Glycos_transf_1"/>
    <property type="match status" value="1"/>
</dbReference>
<sequence>MPAPRAPRKLRIAFVHPDLGIGGAERLVVDAALGLQKLGHSVDIYTSHHDPKHCFDETRDGTLSVHAIDPPFPRAFKGKFHIFFSHARQLHLTSHLLCSNATRYDVYFVDQLSTCVPLLRMFGHTRVVFYCHFPDKLLADGAYVEDRIQRKGGLLKRIYRFPMDWLEEATTRQADIILANSNFTARVFQAHFRSIQVTPEVVYPGINLAAYEVSSVDDKDPDVLQVASDRPTLLSLNRFERKKNAALAINAFARLREKVSTTPHLKSMRLVIAGGYDPRLEDNMMAFVLLLDRAKANSLTYDIVQPRSSHVNVPPFHTTKDNPDILFLLNFTTSQRSALLSSPSTLALLYTPENEHFGIGPVEGMVCGVPVLACDSGGPTESIIDYPPKDRTGWLRKPDPDVWAEALLEIVTLPKEERVALGEREKRRAQENFGMEAMAKGIETALDRAVKMGRIHGFNSMWIVFFTLVFVPIIATILFNR</sequence>
<evidence type="ECO:0000313" key="16">
    <source>
        <dbReference type="Proteomes" id="UP001497453"/>
    </source>
</evidence>
<feature type="transmembrane region" description="Helical" evidence="12">
    <location>
        <begin position="461"/>
        <end position="479"/>
    </location>
</feature>
<keyword evidence="5 12" id="KW-0808">Transferase</keyword>
<proteinExistence type="inferred from homology"/>
<evidence type="ECO:0000256" key="3">
    <source>
        <dbReference type="ARBA" id="ARBA00004922"/>
    </source>
</evidence>
<accession>A0ABP1D995</accession>
<keyword evidence="8 12" id="KW-1133">Transmembrane helix</keyword>
<evidence type="ECO:0000256" key="10">
    <source>
        <dbReference type="ARBA" id="ARBA00045103"/>
    </source>
</evidence>
<feature type="domain" description="Glycosyltransferase subfamily 4-like N-terminal" evidence="14">
    <location>
        <begin position="21"/>
        <end position="209"/>
    </location>
</feature>
<comment type="catalytic activity">
    <reaction evidence="11 12">
        <text>an alpha-D-Man-(1-&gt;3)-beta-D-Man-(1-&gt;4)-beta-D-GlcNAc-(1-&gt;4)-alpha-D-GlcNAc-diphospho-di-trans,poly-cis-dolichol + GDP-alpha-D-mannose = an alpha-D-Man-(1-&gt;3)-[alpha-D-Man-(1-&gt;6)]-beta-D-Man-(1-&gt;4)-beta-D-GlcNAc-(1-&gt;4)-alpha-D-GlcNAc-diphospho-di-trans,poly-cis-dolichol + GDP + H(+)</text>
        <dbReference type="Rhea" id="RHEA:29519"/>
        <dbReference type="Rhea" id="RHEA-COMP:19513"/>
        <dbReference type="Rhea" id="RHEA-COMP:19515"/>
        <dbReference type="ChEBI" id="CHEBI:15378"/>
        <dbReference type="ChEBI" id="CHEBI:57527"/>
        <dbReference type="ChEBI" id="CHEBI:58189"/>
        <dbReference type="ChEBI" id="CHEBI:132510"/>
        <dbReference type="ChEBI" id="CHEBI:132511"/>
        <dbReference type="EC" id="2.4.1.257"/>
    </reaction>
    <physiologicalReaction direction="left-to-right" evidence="11 12">
        <dbReference type="Rhea" id="RHEA:29520"/>
    </physiologicalReaction>
</comment>
<dbReference type="EC" id="2.4.1.132" evidence="12"/>
<reference evidence="16" key="1">
    <citation type="submission" date="2024-04" db="EMBL/GenBank/DDBJ databases">
        <authorList>
            <person name="Shaw F."/>
            <person name="Minotto A."/>
        </authorList>
    </citation>
    <scope>NUCLEOTIDE SEQUENCE [LARGE SCALE GENOMIC DNA]</scope>
</reference>
<evidence type="ECO:0000256" key="11">
    <source>
        <dbReference type="ARBA" id="ARBA00045104"/>
    </source>
</evidence>
<dbReference type="Proteomes" id="UP001497453">
    <property type="component" value="Chromosome 3"/>
</dbReference>
<evidence type="ECO:0000259" key="14">
    <source>
        <dbReference type="Pfam" id="PF13439"/>
    </source>
</evidence>
<dbReference type="SUPFAM" id="SSF53756">
    <property type="entry name" value="UDP-Glycosyltransferase/glycogen phosphorylase"/>
    <property type="match status" value="1"/>
</dbReference>
<gene>
    <name evidence="15" type="ORF">GFSPODELE1_LOCUS4493</name>
</gene>
<comment type="function">
    <text evidence="1 12">Mannosylates Man(2)GlcNAc(2)-dolichol diphosphate and Man(1)GlcNAc(2)-dolichol diphosphate to form Man(3)GlcNAc(2)-dolichol diphosphate.</text>
</comment>
<keyword evidence="7 12" id="KW-0256">Endoplasmic reticulum</keyword>
<keyword evidence="9 12" id="KW-0472">Membrane</keyword>
<dbReference type="PANTHER" id="PTHR45918">
    <property type="entry name" value="ALPHA-1,3/1,6-MANNOSYLTRANSFERASE ALG2"/>
    <property type="match status" value="1"/>
</dbReference>
<comment type="pathway">
    <text evidence="3 12">Protein modification; protein glycosylation.</text>
</comment>
<evidence type="ECO:0000256" key="2">
    <source>
        <dbReference type="ARBA" id="ARBA00004586"/>
    </source>
</evidence>
<comment type="similarity">
    <text evidence="12">Belongs to the glycosyltransferase group 1 family.</text>
</comment>
<dbReference type="PANTHER" id="PTHR45918:SF1">
    <property type="entry name" value="ALPHA-1,3_1,6-MANNOSYLTRANSFERASE ALG2"/>
    <property type="match status" value="1"/>
</dbReference>
<evidence type="ECO:0000256" key="8">
    <source>
        <dbReference type="ARBA" id="ARBA00022989"/>
    </source>
</evidence>
<dbReference type="CDD" id="cd03805">
    <property type="entry name" value="GT4_ALG2-like"/>
    <property type="match status" value="1"/>
</dbReference>
<evidence type="ECO:0000256" key="5">
    <source>
        <dbReference type="ARBA" id="ARBA00022679"/>
    </source>
</evidence>
<protein>
    <recommendedName>
        <fullName evidence="12">Alpha-1,3/1,6-mannosyltransferase ALG2</fullName>
        <ecNumber evidence="12">2.4.1.132</ecNumber>
        <ecNumber evidence="12">2.4.1.257</ecNumber>
    </recommendedName>
    <alternativeName>
        <fullName evidence="12">GDP-Man:Man(1)GlcNAc(2)-PP-Dol alpha-1,3-mannosyltransferase</fullName>
    </alternativeName>
</protein>
<evidence type="ECO:0000313" key="15">
    <source>
        <dbReference type="EMBL" id="CAL1703269.1"/>
    </source>
</evidence>
<evidence type="ECO:0000256" key="4">
    <source>
        <dbReference type="ARBA" id="ARBA00022676"/>
    </source>
</evidence>
<name>A0ABP1D995_9APHY</name>
<evidence type="ECO:0000256" key="6">
    <source>
        <dbReference type="ARBA" id="ARBA00022692"/>
    </source>
</evidence>
<dbReference type="InterPro" id="IPR001296">
    <property type="entry name" value="Glyco_trans_1"/>
</dbReference>
<keyword evidence="6 12" id="KW-0812">Transmembrane</keyword>
<evidence type="ECO:0000256" key="9">
    <source>
        <dbReference type="ARBA" id="ARBA00023136"/>
    </source>
</evidence>
<evidence type="ECO:0000259" key="13">
    <source>
        <dbReference type="Pfam" id="PF00534"/>
    </source>
</evidence>
<dbReference type="EMBL" id="OZ037946">
    <property type="protein sequence ID" value="CAL1703269.1"/>
    <property type="molecule type" value="Genomic_DNA"/>
</dbReference>
<dbReference type="InterPro" id="IPR028098">
    <property type="entry name" value="Glyco_trans_4-like_N"/>
</dbReference>
<organism evidence="15 16">
    <name type="scientific">Somion occarium</name>
    <dbReference type="NCBI Taxonomy" id="3059160"/>
    <lineage>
        <taxon>Eukaryota</taxon>
        <taxon>Fungi</taxon>
        <taxon>Dikarya</taxon>
        <taxon>Basidiomycota</taxon>
        <taxon>Agaricomycotina</taxon>
        <taxon>Agaricomycetes</taxon>
        <taxon>Polyporales</taxon>
        <taxon>Cerrenaceae</taxon>
        <taxon>Somion</taxon>
    </lineage>
</organism>
<evidence type="ECO:0000256" key="12">
    <source>
        <dbReference type="RuleBase" id="RU367136"/>
    </source>
</evidence>
<dbReference type="InterPro" id="IPR027054">
    <property type="entry name" value="ALG2"/>
</dbReference>
<keyword evidence="4 12" id="KW-0328">Glycosyltransferase</keyword>
<evidence type="ECO:0000256" key="1">
    <source>
        <dbReference type="ARBA" id="ARBA00003142"/>
    </source>
</evidence>
<keyword evidence="16" id="KW-1185">Reference proteome</keyword>
<feature type="domain" description="Glycosyl transferase family 1" evidence="13">
    <location>
        <begin position="337"/>
        <end position="427"/>
    </location>
</feature>
<comment type="catalytic activity">
    <reaction evidence="10 12">
        <text>a beta-D-Man-(1-&gt;4)-beta-D-GlcNAc-(1-&gt;4)-alpha-D-GlcNAc-diphospho-di-trans,poly-cis-dolichol + GDP-alpha-D-mannose = an alpha-D-Man-(1-&gt;3)-beta-D-Man-(1-&gt;4)-beta-D-GlcNAc-(1-&gt;4)-alpha-D-GlcNAc-diphospho-di-trans,poly-cis-dolichol + GDP + H(+)</text>
        <dbReference type="Rhea" id="RHEA:29515"/>
        <dbReference type="Rhea" id="RHEA-COMP:19511"/>
        <dbReference type="Rhea" id="RHEA-COMP:19513"/>
        <dbReference type="ChEBI" id="CHEBI:15378"/>
        <dbReference type="ChEBI" id="CHEBI:57527"/>
        <dbReference type="ChEBI" id="CHEBI:58189"/>
        <dbReference type="ChEBI" id="CHEBI:58472"/>
        <dbReference type="ChEBI" id="CHEBI:132510"/>
        <dbReference type="EC" id="2.4.1.132"/>
    </reaction>
    <physiologicalReaction direction="left-to-right" evidence="10 12">
        <dbReference type="Rhea" id="RHEA:29516"/>
    </physiologicalReaction>
</comment>
<dbReference type="Gene3D" id="3.40.50.2000">
    <property type="entry name" value="Glycogen Phosphorylase B"/>
    <property type="match status" value="2"/>
</dbReference>
<dbReference type="EC" id="2.4.1.257" evidence="12"/>
<dbReference type="Pfam" id="PF13439">
    <property type="entry name" value="Glyco_transf_4"/>
    <property type="match status" value="1"/>
</dbReference>
<evidence type="ECO:0000256" key="7">
    <source>
        <dbReference type="ARBA" id="ARBA00022824"/>
    </source>
</evidence>
<comment type="subcellular location">
    <subcellularLocation>
        <location evidence="2 12">Endoplasmic reticulum membrane</location>
    </subcellularLocation>
</comment>